<feature type="coiled-coil region" evidence="4">
    <location>
        <begin position="510"/>
        <end position="583"/>
    </location>
</feature>
<dbReference type="GO" id="GO:0016887">
    <property type="term" value="F:ATP hydrolysis activity"/>
    <property type="evidence" value="ECO:0007669"/>
    <property type="project" value="InterPro"/>
</dbReference>
<feature type="domain" description="DNA mismatch repair proteins mutS family" evidence="6">
    <location>
        <begin position="415"/>
        <end position="431"/>
    </location>
</feature>
<dbReference type="Proteomes" id="UP000321168">
    <property type="component" value="Unassembled WGS sequence"/>
</dbReference>
<dbReference type="GO" id="GO:0006298">
    <property type="term" value="P:mismatch repair"/>
    <property type="evidence" value="ECO:0007669"/>
    <property type="project" value="InterPro"/>
</dbReference>
<dbReference type="EMBL" id="VORB01000002">
    <property type="protein sequence ID" value="TXC82157.1"/>
    <property type="molecule type" value="Genomic_DNA"/>
</dbReference>
<sequence length="714" mass="80590">MKISDKALQELGFDNIQKEISTICSFQRSKDLALKLRPFKNKVAFKKELDCCSEILSFEIQGQSIPSFFVGEIEEGLAQLKIPEYQVSAEHFLGFADTASTLLRTQKFIKSRVDFFPNLHEKIGAISVEKFIIDQINNVFDKSGEVKSSASEELGRIRQLLASKKQEFNRLFQQALLKAGGSDSLAETKESIWDGKRVLAIKSEQKKFVKGRFQGISKTGKITYLEPEETIEVTNELRFLEAKEQNEIARILFQLSEDIRPFREDLISYHKLLSWLDLCCSKARLGKKIGGIFPNIDLKSCDIDLRNVYHPVLLMKSGKSNVVPQSLKLDQKNRFLVISGPNAGGKSISLKTIGLNQIMAQSAIPIPVDEGSKLGWFGEILTDIGDNQSIENELSTYSYRLKQIKHFLENANSKSLVLIDEFGSGSDPELGGALAEVCLKELYKRKSYAVITTHYGNIKVLVDQLPEARNASMIFDLKELSPTYKLSVGNAGSSFTFEVAEKLGLDKKILNQARQKVNRKKIELDESLAKAQAYESELKELKKKYAEATQIKSKATRDFEDRSEYYEKQYQQLQDLLQKSDKEISLGRRLKTYISTYPGPNKDGEWYETLVKYILKEQAKLKQELKSQKPKTPPKEEKTKKETEFSGHLLKRARKNKSEKPTEIAKPKEIKVGSKVSVLGSATKGRVTKIEGKKAFVEIGGFATKVALENLTAI</sequence>
<reference evidence="7 8" key="1">
    <citation type="submission" date="2019-08" db="EMBL/GenBank/DDBJ databases">
        <title>Genome of Luteibaculum oceani JCM 18817.</title>
        <authorList>
            <person name="Bowman J.P."/>
        </authorList>
    </citation>
    <scope>NUCLEOTIDE SEQUENCE [LARGE SCALE GENOMIC DNA]</scope>
    <source>
        <strain evidence="7 8">JCM 18817</strain>
    </source>
</reference>
<organism evidence="7 8">
    <name type="scientific">Luteibaculum oceani</name>
    <dbReference type="NCBI Taxonomy" id="1294296"/>
    <lineage>
        <taxon>Bacteria</taxon>
        <taxon>Pseudomonadati</taxon>
        <taxon>Bacteroidota</taxon>
        <taxon>Flavobacteriia</taxon>
        <taxon>Flavobacteriales</taxon>
        <taxon>Luteibaculaceae</taxon>
        <taxon>Luteibaculum</taxon>
    </lineage>
</organism>
<keyword evidence="3" id="KW-0238">DNA-binding</keyword>
<dbReference type="OrthoDB" id="9808166at2"/>
<dbReference type="Gene3D" id="3.40.50.300">
    <property type="entry name" value="P-loop containing nucleotide triphosphate hydrolases"/>
    <property type="match status" value="1"/>
</dbReference>
<dbReference type="PANTHER" id="PTHR48466:SF2">
    <property type="entry name" value="OS10G0509000 PROTEIN"/>
    <property type="match status" value="1"/>
</dbReference>
<dbReference type="PANTHER" id="PTHR48466">
    <property type="entry name" value="OS10G0509000 PROTEIN-RELATED"/>
    <property type="match status" value="1"/>
</dbReference>
<dbReference type="PIRSF" id="PIRSF005814">
    <property type="entry name" value="MutS_YshD"/>
    <property type="match status" value="1"/>
</dbReference>
<dbReference type="Pfam" id="PF00488">
    <property type="entry name" value="MutS_V"/>
    <property type="match status" value="1"/>
</dbReference>
<name>A0A5C6VA62_9FLAO</name>
<dbReference type="NCBIfam" id="TIGR01069">
    <property type="entry name" value="mutS2"/>
    <property type="match status" value="1"/>
</dbReference>
<dbReference type="GO" id="GO:0005524">
    <property type="term" value="F:ATP binding"/>
    <property type="evidence" value="ECO:0007669"/>
    <property type="project" value="UniProtKB-KW"/>
</dbReference>
<dbReference type="InterPro" id="IPR005747">
    <property type="entry name" value="MutS2"/>
</dbReference>
<dbReference type="InterPro" id="IPR007696">
    <property type="entry name" value="DNA_mismatch_repair_MutS_core"/>
</dbReference>
<evidence type="ECO:0000313" key="8">
    <source>
        <dbReference type="Proteomes" id="UP000321168"/>
    </source>
</evidence>
<gene>
    <name evidence="7" type="ORF">FRX97_03420</name>
</gene>
<evidence type="ECO:0000313" key="7">
    <source>
        <dbReference type="EMBL" id="TXC82157.1"/>
    </source>
</evidence>
<dbReference type="InterPro" id="IPR000432">
    <property type="entry name" value="DNA_mismatch_repair_MutS_C"/>
</dbReference>
<comment type="caution">
    <text evidence="7">The sequence shown here is derived from an EMBL/GenBank/DDBJ whole genome shotgun (WGS) entry which is preliminary data.</text>
</comment>
<dbReference type="AlphaFoldDB" id="A0A5C6VA62"/>
<evidence type="ECO:0000256" key="5">
    <source>
        <dbReference type="SAM" id="MobiDB-lite"/>
    </source>
</evidence>
<evidence type="ECO:0000256" key="4">
    <source>
        <dbReference type="SAM" id="Coils"/>
    </source>
</evidence>
<keyword evidence="4" id="KW-0175">Coiled coil</keyword>
<evidence type="ECO:0000256" key="3">
    <source>
        <dbReference type="ARBA" id="ARBA00023125"/>
    </source>
</evidence>
<dbReference type="RefSeq" id="WP_147013409.1">
    <property type="nucleotide sequence ID" value="NZ_VORB01000002.1"/>
</dbReference>
<dbReference type="SMART" id="SM00533">
    <property type="entry name" value="MUTSd"/>
    <property type="match status" value="1"/>
</dbReference>
<evidence type="ECO:0000256" key="1">
    <source>
        <dbReference type="ARBA" id="ARBA00022741"/>
    </source>
</evidence>
<keyword evidence="1" id="KW-0547">Nucleotide-binding</keyword>
<dbReference type="SMART" id="SM00534">
    <property type="entry name" value="MUTSac"/>
    <property type="match status" value="1"/>
</dbReference>
<evidence type="ECO:0000256" key="2">
    <source>
        <dbReference type="ARBA" id="ARBA00022840"/>
    </source>
</evidence>
<feature type="region of interest" description="Disordered" evidence="5">
    <location>
        <begin position="623"/>
        <end position="647"/>
    </location>
</feature>
<evidence type="ECO:0000259" key="6">
    <source>
        <dbReference type="PROSITE" id="PS00486"/>
    </source>
</evidence>
<dbReference type="SUPFAM" id="SSF52540">
    <property type="entry name" value="P-loop containing nucleoside triphosphate hydrolases"/>
    <property type="match status" value="1"/>
</dbReference>
<dbReference type="InterPro" id="IPR036187">
    <property type="entry name" value="DNA_mismatch_repair_MutS_sf"/>
</dbReference>
<dbReference type="InterPro" id="IPR027417">
    <property type="entry name" value="P-loop_NTPase"/>
</dbReference>
<dbReference type="GO" id="GO:0004519">
    <property type="term" value="F:endonuclease activity"/>
    <property type="evidence" value="ECO:0007669"/>
    <property type="project" value="InterPro"/>
</dbReference>
<proteinExistence type="predicted"/>
<feature type="compositionally biased region" description="Basic and acidic residues" evidence="5">
    <location>
        <begin position="623"/>
        <end position="645"/>
    </location>
</feature>
<dbReference type="GO" id="GO:0030983">
    <property type="term" value="F:mismatched DNA binding"/>
    <property type="evidence" value="ECO:0007669"/>
    <property type="project" value="InterPro"/>
</dbReference>
<keyword evidence="8" id="KW-1185">Reference proteome</keyword>
<dbReference type="InterPro" id="IPR045076">
    <property type="entry name" value="MutS"/>
</dbReference>
<dbReference type="GO" id="GO:0140664">
    <property type="term" value="F:ATP-dependent DNA damage sensor activity"/>
    <property type="evidence" value="ECO:0007669"/>
    <property type="project" value="InterPro"/>
</dbReference>
<dbReference type="SUPFAM" id="SSF48334">
    <property type="entry name" value="DNA repair protein MutS, domain III"/>
    <property type="match status" value="1"/>
</dbReference>
<dbReference type="GO" id="GO:0045910">
    <property type="term" value="P:negative regulation of DNA recombination"/>
    <property type="evidence" value="ECO:0007669"/>
    <property type="project" value="InterPro"/>
</dbReference>
<dbReference type="PROSITE" id="PS00486">
    <property type="entry name" value="DNA_MISMATCH_REPAIR_2"/>
    <property type="match status" value="1"/>
</dbReference>
<accession>A0A5C6VA62</accession>
<keyword evidence="2" id="KW-0067">ATP-binding</keyword>
<protein>
    <recommendedName>
        <fullName evidence="6">DNA mismatch repair proteins mutS family domain-containing protein</fullName>
    </recommendedName>
</protein>